<dbReference type="SUPFAM" id="SSF47459">
    <property type="entry name" value="HLH, helix-loop-helix DNA-binding domain"/>
    <property type="match status" value="1"/>
</dbReference>
<dbReference type="InterPro" id="IPR036638">
    <property type="entry name" value="HLH_DNA-bd_sf"/>
</dbReference>
<accession>A0ABS8S0Q5</accession>
<evidence type="ECO:0000259" key="6">
    <source>
        <dbReference type="PROSITE" id="PS50888"/>
    </source>
</evidence>
<evidence type="ECO:0000256" key="3">
    <source>
        <dbReference type="ARBA" id="ARBA00023163"/>
    </source>
</evidence>
<dbReference type="PANTHER" id="PTHR45959">
    <property type="entry name" value="BHLH TRANSCRIPTION FACTOR"/>
    <property type="match status" value="1"/>
</dbReference>
<dbReference type="Proteomes" id="UP000823775">
    <property type="component" value="Unassembled WGS sequence"/>
</dbReference>
<dbReference type="InterPro" id="IPR052610">
    <property type="entry name" value="bHLH_transcription_regulator"/>
</dbReference>
<dbReference type="Pfam" id="PF00010">
    <property type="entry name" value="HLH"/>
    <property type="match status" value="1"/>
</dbReference>
<comment type="subcellular location">
    <subcellularLocation>
        <location evidence="1">Nucleus</location>
    </subcellularLocation>
</comment>
<evidence type="ECO:0000313" key="8">
    <source>
        <dbReference type="Proteomes" id="UP000823775"/>
    </source>
</evidence>
<gene>
    <name evidence="7" type="ORF">HAX54_016519</name>
</gene>
<keyword evidence="4" id="KW-0539">Nucleus</keyword>
<keyword evidence="3" id="KW-0804">Transcription</keyword>
<dbReference type="SMART" id="SM00353">
    <property type="entry name" value="HLH"/>
    <property type="match status" value="1"/>
</dbReference>
<evidence type="ECO:0000313" key="7">
    <source>
        <dbReference type="EMBL" id="MCD7452414.1"/>
    </source>
</evidence>
<name>A0ABS8S0Q5_DATST</name>
<dbReference type="EMBL" id="JACEIK010000207">
    <property type="protein sequence ID" value="MCD7452414.1"/>
    <property type="molecule type" value="Genomic_DNA"/>
</dbReference>
<sequence>MEVVFTLLRAKYSGSKLKRYGQQKTWINPQSTDGSPITGAGLAEGQGRCSQHNNHSSKYKYINTRILDRQHLKTKASIFPPSKSKARQDLILKVNCSLKIYIFSRMDMSSPTWWSEMDIMNMNDLQYIDNSETMSRFDDLPFDNNPFTSCTYDNIQASQAAGIIFEEKPAFCSSTNAIYQINTSSSSSPSVISFSNSDNSPSSTTAAQNYFENLNTVVKREVQSGTTINFSSSKISPDSDYDDSQHLFQAMGFGAGDITQTKKSSYNRTPLQAQDHVLAERKRRERLTQYFVTLSTLIPNLKKLDKASILGDAIKYIKQLEEQVKCLEEETKKYSEEPVVAVKRARLLSRYENSNKSVPVDIDVRASDGNVLISICCKKQARIIKEIFSHVEMFHLTITSSSVIPFGCNTIHITIVAQMDHQLNMATEFVANKLRFSILKLINSHEEANSLIA</sequence>
<comment type="caution">
    <text evidence="7">The sequence shown here is derived from an EMBL/GenBank/DDBJ whole genome shotgun (WGS) entry which is preliminary data.</text>
</comment>
<dbReference type="PROSITE" id="PS50888">
    <property type="entry name" value="BHLH"/>
    <property type="match status" value="1"/>
</dbReference>
<proteinExistence type="predicted"/>
<evidence type="ECO:0000256" key="5">
    <source>
        <dbReference type="SAM" id="Coils"/>
    </source>
</evidence>
<evidence type="ECO:0000256" key="2">
    <source>
        <dbReference type="ARBA" id="ARBA00023015"/>
    </source>
</evidence>
<feature type="coiled-coil region" evidence="5">
    <location>
        <begin position="310"/>
        <end position="337"/>
    </location>
</feature>
<keyword evidence="5" id="KW-0175">Coiled coil</keyword>
<dbReference type="InterPro" id="IPR011598">
    <property type="entry name" value="bHLH_dom"/>
</dbReference>
<organism evidence="7 8">
    <name type="scientific">Datura stramonium</name>
    <name type="common">Jimsonweed</name>
    <name type="synonym">Common thornapple</name>
    <dbReference type="NCBI Taxonomy" id="4076"/>
    <lineage>
        <taxon>Eukaryota</taxon>
        <taxon>Viridiplantae</taxon>
        <taxon>Streptophyta</taxon>
        <taxon>Embryophyta</taxon>
        <taxon>Tracheophyta</taxon>
        <taxon>Spermatophyta</taxon>
        <taxon>Magnoliopsida</taxon>
        <taxon>eudicotyledons</taxon>
        <taxon>Gunneridae</taxon>
        <taxon>Pentapetalae</taxon>
        <taxon>asterids</taxon>
        <taxon>lamiids</taxon>
        <taxon>Solanales</taxon>
        <taxon>Solanaceae</taxon>
        <taxon>Solanoideae</taxon>
        <taxon>Datureae</taxon>
        <taxon>Datura</taxon>
    </lineage>
</organism>
<protein>
    <recommendedName>
        <fullName evidence="6">BHLH domain-containing protein</fullName>
    </recommendedName>
</protein>
<dbReference type="PANTHER" id="PTHR45959:SF20">
    <property type="entry name" value="TRANSCRIPTION FACTOR BHLH18-LIKE"/>
    <property type="match status" value="1"/>
</dbReference>
<evidence type="ECO:0000256" key="1">
    <source>
        <dbReference type="ARBA" id="ARBA00004123"/>
    </source>
</evidence>
<keyword evidence="2" id="KW-0805">Transcription regulation</keyword>
<keyword evidence="8" id="KW-1185">Reference proteome</keyword>
<dbReference type="Gene3D" id="4.10.280.10">
    <property type="entry name" value="Helix-loop-helix DNA-binding domain"/>
    <property type="match status" value="1"/>
</dbReference>
<feature type="domain" description="BHLH" evidence="6">
    <location>
        <begin position="271"/>
        <end position="320"/>
    </location>
</feature>
<reference evidence="7 8" key="1">
    <citation type="journal article" date="2021" name="BMC Genomics">
        <title>Datura genome reveals duplications of psychoactive alkaloid biosynthetic genes and high mutation rate following tissue culture.</title>
        <authorList>
            <person name="Rajewski A."/>
            <person name="Carter-House D."/>
            <person name="Stajich J."/>
            <person name="Litt A."/>
        </authorList>
    </citation>
    <scope>NUCLEOTIDE SEQUENCE [LARGE SCALE GENOMIC DNA]</scope>
    <source>
        <strain evidence="7">AR-01</strain>
    </source>
</reference>
<evidence type="ECO:0000256" key="4">
    <source>
        <dbReference type="ARBA" id="ARBA00023242"/>
    </source>
</evidence>